<reference evidence="1 2" key="1">
    <citation type="submission" date="2020-03" db="EMBL/GenBank/DDBJ databases">
        <authorList>
            <person name="Sun Q."/>
        </authorList>
    </citation>
    <scope>NUCLEOTIDE SEQUENCE [LARGE SCALE GENOMIC DNA]</scope>
    <source>
        <strain evidence="1 2">KACC 21451</strain>
    </source>
</reference>
<accession>A0A846TYC4</accession>
<dbReference type="Gene3D" id="2.60.40.10">
    <property type="entry name" value="Immunoglobulins"/>
    <property type="match status" value="1"/>
</dbReference>
<dbReference type="InterPro" id="IPR013783">
    <property type="entry name" value="Ig-like_fold"/>
</dbReference>
<name>A0A846TYC4_9BACI</name>
<organism evidence="1 2">
    <name type="scientific">Mesobacillus selenatarsenatis</name>
    <dbReference type="NCBI Taxonomy" id="388741"/>
    <lineage>
        <taxon>Bacteria</taxon>
        <taxon>Bacillati</taxon>
        <taxon>Bacillota</taxon>
        <taxon>Bacilli</taxon>
        <taxon>Bacillales</taxon>
        <taxon>Bacillaceae</taxon>
        <taxon>Mesobacillus</taxon>
    </lineage>
</organism>
<dbReference type="AlphaFoldDB" id="A0A846TYC4"/>
<dbReference type="RefSeq" id="WP_167833059.1">
    <property type="nucleotide sequence ID" value="NZ_JAAVUM010000009.1"/>
</dbReference>
<evidence type="ECO:0000313" key="1">
    <source>
        <dbReference type="EMBL" id="NKE06656.1"/>
    </source>
</evidence>
<gene>
    <name evidence="1" type="ORF">GWK17_14450</name>
</gene>
<evidence type="ECO:0000313" key="2">
    <source>
        <dbReference type="Proteomes" id="UP000587942"/>
    </source>
</evidence>
<sequence>MNSQTKLQAPKQYRTGKLLPIAALGIAGTLYAVKWNRQRKTAATSHSRMLKNIEHNAKQIKLEWHGMNRPYRVFRGEELIYEGAEPKIVDQNLVPGTLYTYCIETLDDHGNVLERMRIQTTTTVDFRERENILEDLLITTIVTPGQISFEWEPIEGVSEYRIFRNGAELETVTSCAFTDRGIDNDENHRYRIEARRPLQRSEQVKWELKSVIANAVGAIKKDSSTAIAADEEFSIIKKIGPIKELLKSPEERKLKAGNWQLRYTTFLKEEWLKNPNAASQDQVFKGDHRSFDPESSEFRTRGDVFIDTEDPSVHLKKATGITEAFNSEQEPIESASASEEGIQLEKVLTEEDRIKFHLDHSVSNPLVVSPAIDYHVCGTFYKDNEYDLVGIHDQAPEHEVYLKEPDTDEWQVIHQAHSKGLEMMADPMANHYWRYSTFTN</sequence>
<dbReference type="InterPro" id="IPR021631">
    <property type="entry name" value="DUF3238"/>
</dbReference>
<protein>
    <submittedName>
        <fullName evidence="1">DUF3238 domain-containing protein</fullName>
    </submittedName>
</protein>
<dbReference type="Proteomes" id="UP000587942">
    <property type="component" value="Unassembled WGS sequence"/>
</dbReference>
<dbReference type="EMBL" id="JAAVUM010000009">
    <property type="protein sequence ID" value="NKE06656.1"/>
    <property type="molecule type" value="Genomic_DNA"/>
</dbReference>
<proteinExistence type="predicted"/>
<comment type="caution">
    <text evidence="1">The sequence shown here is derived from an EMBL/GenBank/DDBJ whole genome shotgun (WGS) entry which is preliminary data.</text>
</comment>
<dbReference type="Pfam" id="PF11579">
    <property type="entry name" value="DUF3238"/>
    <property type="match status" value="1"/>
</dbReference>